<keyword evidence="3 7" id="KW-0813">Transport</keyword>
<feature type="transmembrane region" description="Helical" evidence="9">
    <location>
        <begin position="335"/>
        <end position="356"/>
    </location>
</feature>
<evidence type="ECO:0000256" key="8">
    <source>
        <dbReference type="SAM" id="MobiDB-lite"/>
    </source>
</evidence>
<feature type="transmembrane region" description="Helical" evidence="9">
    <location>
        <begin position="173"/>
        <end position="194"/>
    </location>
</feature>
<dbReference type="Gene3D" id="1.10.4160.10">
    <property type="entry name" value="Hydantoin permease"/>
    <property type="match status" value="1"/>
</dbReference>
<dbReference type="InterPro" id="IPR026030">
    <property type="entry name" value="Pur-cyt_permease_Fcy2/21/22"/>
</dbReference>
<keyword evidence="11" id="KW-1185">Reference proteome</keyword>
<dbReference type="Pfam" id="PF02133">
    <property type="entry name" value="Transp_cyt_pur"/>
    <property type="match status" value="1"/>
</dbReference>
<feature type="transmembrane region" description="Helical" evidence="9">
    <location>
        <begin position="298"/>
        <end position="323"/>
    </location>
</feature>
<evidence type="ECO:0000256" key="4">
    <source>
        <dbReference type="ARBA" id="ARBA00022692"/>
    </source>
</evidence>
<protein>
    <submittedName>
        <fullName evidence="10">Cytosine permease</fullName>
    </submittedName>
</protein>
<feature type="transmembrane region" description="Helical" evidence="9">
    <location>
        <begin position="214"/>
        <end position="235"/>
    </location>
</feature>
<feature type="transmembrane region" description="Helical" evidence="9">
    <location>
        <begin position="61"/>
        <end position="87"/>
    </location>
</feature>
<feature type="compositionally biased region" description="Low complexity" evidence="8">
    <location>
        <begin position="476"/>
        <end position="493"/>
    </location>
</feature>
<gene>
    <name evidence="10" type="ORF">AB0C36_01130</name>
</gene>
<reference evidence="10 11" key="1">
    <citation type="submission" date="2024-06" db="EMBL/GenBank/DDBJ databases">
        <title>The Natural Products Discovery Center: Release of the First 8490 Sequenced Strains for Exploring Actinobacteria Biosynthetic Diversity.</title>
        <authorList>
            <person name="Kalkreuter E."/>
            <person name="Kautsar S.A."/>
            <person name="Yang D."/>
            <person name="Bader C.D."/>
            <person name="Teijaro C.N."/>
            <person name="Fluegel L."/>
            <person name="Davis C.M."/>
            <person name="Simpson J.R."/>
            <person name="Lauterbach L."/>
            <person name="Steele A.D."/>
            <person name="Gui C."/>
            <person name="Meng S."/>
            <person name="Li G."/>
            <person name="Viehrig K."/>
            <person name="Ye F."/>
            <person name="Su P."/>
            <person name="Kiefer A.F."/>
            <person name="Nichols A."/>
            <person name="Cepeda A.J."/>
            <person name="Yan W."/>
            <person name="Fan B."/>
            <person name="Jiang Y."/>
            <person name="Adhikari A."/>
            <person name="Zheng C.-J."/>
            <person name="Schuster L."/>
            <person name="Cowan T.M."/>
            <person name="Smanski M.J."/>
            <person name="Chevrette M.G."/>
            <person name="De Carvalho L.P.S."/>
            <person name="Shen B."/>
        </authorList>
    </citation>
    <scope>NUCLEOTIDE SEQUENCE [LARGE SCALE GENOMIC DNA]</scope>
    <source>
        <strain evidence="10 11">NPDC048946</strain>
    </source>
</reference>
<evidence type="ECO:0000256" key="3">
    <source>
        <dbReference type="ARBA" id="ARBA00022448"/>
    </source>
</evidence>
<evidence type="ECO:0000256" key="6">
    <source>
        <dbReference type="ARBA" id="ARBA00023136"/>
    </source>
</evidence>
<evidence type="ECO:0000256" key="5">
    <source>
        <dbReference type="ARBA" id="ARBA00022989"/>
    </source>
</evidence>
<name>A0ABV3D8L4_9ACTN</name>
<dbReference type="EMBL" id="JBEZFP010000002">
    <property type="protein sequence ID" value="MEU8132091.1"/>
    <property type="molecule type" value="Genomic_DNA"/>
</dbReference>
<dbReference type="Proteomes" id="UP001551482">
    <property type="component" value="Unassembled WGS sequence"/>
</dbReference>
<evidence type="ECO:0000256" key="7">
    <source>
        <dbReference type="PIRNR" id="PIRNR002744"/>
    </source>
</evidence>
<dbReference type="PANTHER" id="PTHR31806">
    <property type="entry name" value="PURINE-CYTOSINE PERMEASE FCY2-RELATED"/>
    <property type="match status" value="1"/>
</dbReference>
<dbReference type="RefSeq" id="WP_358347352.1">
    <property type="nucleotide sequence ID" value="NZ_JBEZFP010000002.1"/>
</dbReference>
<keyword evidence="4 9" id="KW-0812">Transmembrane</keyword>
<keyword evidence="5 9" id="KW-1133">Transmembrane helix</keyword>
<feature type="transmembrane region" description="Helical" evidence="9">
    <location>
        <begin position="107"/>
        <end position="127"/>
    </location>
</feature>
<proteinExistence type="inferred from homology"/>
<evidence type="ECO:0000313" key="10">
    <source>
        <dbReference type="EMBL" id="MEU8132091.1"/>
    </source>
</evidence>
<feature type="region of interest" description="Disordered" evidence="8">
    <location>
        <begin position="473"/>
        <end position="509"/>
    </location>
</feature>
<evidence type="ECO:0000313" key="11">
    <source>
        <dbReference type="Proteomes" id="UP001551482"/>
    </source>
</evidence>
<comment type="caution">
    <text evidence="10">The sequence shown here is derived from an EMBL/GenBank/DDBJ whole genome shotgun (WGS) entry which is preliminary data.</text>
</comment>
<dbReference type="PANTHER" id="PTHR31806:SF1">
    <property type="entry name" value="PURINE-CYTOSINE PERMEASE FCY2-RELATED"/>
    <property type="match status" value="1"/>
</dbReference>
<feature type="region of interest" description="Disordered" evidence="8">
    <location>
        <begin position="1"/>
        <end position="22"/>
    </location>
</feature>
<organism evidence="10 11">
    <name type="scientific">Streptodolium elevatio</name>
    <dbReference type="NCBI Taxonomy" id="3157996"/>
    <lineage>
        <taxon>Bacteria</taxon>
        <taxon>Bacillati</taxon>
        <taxon>Actinomycetota</taxon>
        <taxon>Actinomycetes</taxon>
        <taxon>Kitasatosporales</taxon>
        <taxon>Streptomycetaceae</taxon>
        <taxon>Streptodolium</taxon>
    </lineage>
</organism>
<evidence type="ECO:0000256" key="2">
    <source>
        <dbReference type="ARBA" id="ARBA00008974"/>
    </source>
</evidence>
<feature type="transmembrane region" description="Helical" evidence="9">
    <location>
        <begin position="34"/>
        <end position="55"/>
    </location>
</feature>
<feature type="transmembrane region" description="Helical" evidence="9">
    <location>
        <begin position="451"/>
        <end position="471"/>
    </location>
</feature>
<feature type="transmembrane region" description="Helical" evidence="9">
    <location>
        <begin position="362"/>
        <end position="386"/>
    </location>
</feature>
<evidence type="ECO:0000256" key="1">
    <source>
        <dbReference type="ARBA" id="ARBA00004141"/>
    </source>
</evidence>
<evidence type="ECO:0000256" key="9">
    <source>
        <dbReference type="SAM" id="Phobius"/>
    </source>
</evidence>
<comment type="similarity">
    <text evidence="2 7">Belongs to the purine-cytosine permease (2.A.39) family.</text>
</comment>
<feature type="transmembrane region" description="Helical" evidence="9">
    <location>
        <begin position="256"/>
        <end position="278"/>
    </location>
</feature>
<feature type="transmembrane region" description="Helical" evidence="9">
    <location>
        <begin position="407"/>
        <end position="431"/>
    </location>
</feature>
<feature type="transmembrane region" description="Helical" evidence="9">
    <location>
        <begin position="147"/>
        <end position="166"/>
    </location>
</feature>
<sequence length="509" mass="52803">MGQEAADRHSTPTPERHGVDTIPEAERTARPRDLVAILVGANLGFTNIVFGWLAVSYGLGLWAALTANIVGTLLGAAFVAPLALVGLRSGTNNSVGSGAYFGVRGRLIASVIGVLLSTGFMAVTVWAGGEAIVASLARLVDLPETDGAYAAGYALLAAAATLAAVYGFRWIVLLNRLAAPVMTAVIVLGLAAFWTKIDFSAPGDPSAYALGSFWPTWLLAMVSTGIAGPVSFVTLTGDWTRYISPRRHSGRAVVRATGLGMVAGLVVPQVFGVLTAVATFDPDAGYVAGLVHAAPAWFLVPILVCGLVGALGQSGIVLYSMGLDLDAILPRLSRVASTVLVAATSIGLVFLGKFVWDAEESVTTFVLVLTSLATPWAAITLTGMARTRARFSEPDLQVFNRRRRGGAYWYTAGWNLPATVSWVVGSAVGLLSNSSSSFTGPIADLCSGVDVSFFTSGVAGVVCYLLLTTAVRPRTPAASSEPSEPSEQSEPSATMPPTVTAEAAGPGRR</sequence>
<dbReference type="PIRSF" id="PIRSF002744">
    <property type="entry name" value="Pur-cyt_permease"/>
    <property type="match status" value="1"/>
</dbReference>
<comment type="subcellular location">
    <subcellularLocation>
        <location evidence="1">Membrane</location>
        <topology evidence="1">Multi-pass membrane protein</topology>
    </subcellularLocation>
</comment>
<keyword evidence="6 7" id="KW-0472">Membrane</keyword>
<accession>A0ABV3D8L4</accession>
<dbReference type="InterPro" id="IPR001248">
    <property type="entry name" value="Pur-cyt_permease"/>
</dbReference>